<feature type="transmembrane region" description="Helical" evidence="8">
    <location>
        <begin position="86"/>
        <end position="106"/>
    </location>
</feature>
<dbReference type="PANTHER" id="PTHR30472">
    <property type="entry name" value="FERRIC ENTEROBACTIN TRANSPORT SYSTEM PERMEASE PROTEIN"/>
    <property type="match status" value="1"/>
</dbReference>
<feature type="transmembrane region" description="Helical" evidence="8">
    <location>
        <begin position="185"/>
        <end position="203"/>
    </location>
</feature>
<dbReference type="Pfam" id="PF01032">
    <property type="entry name" value="FecCD"/>
    <property type="match status" value="1"/>
</dbReference>
<evidence type="ECO:0000256" key="8">
    <source>
        <dbReference type="SAM" id="Phobius"/>
    </source>
</evidence>
<dbReference type="InterPro" id="IPR000522">
    <property type="entry name" value="ABC_transptr_permease_BtuC"/>
</dbReference>
<dbReference type="SUPFAM" id="SSF81345">
    <property type="entry name" value="ABC transporter involved in vitamin B12 uptake, BtuC"/>
    <property type="match status" value="1"/>
</dbReference>
<evidence type="ECO:0000256" key="6">
    <source>
        <dbReference type="ARBA" id="ARBA00022989"/>
    </source>
</evidence>
<feature type="transmembrane region" description="Helical" evidence="8">
    <location>
        <begin position="58"/>
        <end position="79"/>
    </location>
</feature>
<dbReference type="PANTHER" id="PTHR30472:SF25">
    <property type="entry name" value="ABC TRANSPORTER PERMEASE PROTEIN MJ0876-RELATED"/>
    <property type="match status" value="1"/>
</dbReference>
<dbReference type="FunFam" id="1.10.3470.10:FF:000001">
    <property type="entry name" value="Vitamin B12 ABC transporter permease BtuC"/>
    <property type="match status" value="1"/>
</dbReference>
<dbReference type="InterPro" id="IPR037294">
    <property type="entry name" value="ABC_BtuC-like"/>
</dbReference>
<dbReference type="GO" id="GO:0033214">
    <property type="term" value="P:siderophore-iron import into cell"/>
    <property type="evidence" value="ECO:0007669"/>
    <property type="project" value="TreeGrafter"/>
</dbReference>
<dbReference type="AlphaFoldDB" id="A0A1S7LPQ8"/>
<accession>A0A1S7LPQ8</accession>
<dbReference type="Gene3D" id="1.10.3470.10">
    <property type="entry name" value="ABC transporter involved in vitamin B12 uptake, BtuC"/>
    <property type="match status" value="1"/>
</dbReference>
<reference evidence="9" key="1">
    <citation type="submission" date="2015-04" db="EMBL/GenBank/DDBJ databases">
        <authorList>
            <person name="Syromyatnikov M.Y."/>
            <person name="Popov V.N."/>
        </authorList>
    </citation>
    <scope>NUCLEOTIDE SEQUENCE</scope>
    <source>
        <strain evidence="9">MO-1</strain>
    </source>
</reference>
<dbReference type="GO" id="GO:0005886">
    <property type="term" value="C:plasma membrane"/>
    <property type="evidence" value="ECO:0007669"/>
    <property type="project" value="UniProtKB-SubCell"/>
</dbReference>
<evidence type="ECO:0000256" key="4">
    <source>
        <dbReference type="ARBA" id="ARBA00022475"/>
    </source>
</evidence>
<sequence>MFFRPFATLSLLLLGVTLWSLTSGSVEIPLATLWGLLSGDAISPMVHDILLTLRLPRIVAAAVVGGLLGLSGVILQVLLRNPLADPYVLGVSGGASVAALLVMALGGSMLTVPGAAMLGAILAMLLVFGFSRASDGLHSHRLLLTGVVLASGWGALINLILTIAPQGQLKGMLFWLMGDLERAESPLWPGIILLIAMLLTWRLGRLLNLLALGEARAASMGVAVGVLRTGLLILTSLLTALAVTTAGAVGFVGLVVPHMLRLLGMRDHRLLAPASALAGAALLIAADTIARTLFSPQQLPVGVVTAFIGVPLFLLILRRGRSG</sequence>
<keyword evidence="4" id="KW-1003">Cell membrane</keyword>
<keyword evidence="3" id="KW-0813">Transport</keyword>
<organism evidence="9">
    <name type="scientific">Magnetococcus massalia (strain MO-1)</name>
    <dbReference type="NCBI Taxonomy" id="451514"/>
    <lineage>
        <taxon>Bacteria</taxon>
        <taxon>Pseudomonadati</taxon>
        <taxon>Pseudomonadota</taxon>
        <taxon>Magnetococcia</taxon>
        <taxon>Magnetococcales</taxon>
        <taxon>Magnetococcaceae</taxon>
        <taxon>Magnetococcus</taxon>
    </lineage>
</organism>
<evidence type="ECO:0000256" key="7">
    <source>
        <dbReference type="ARBA" id="ARBA00023136"/>
    </source>
</evidence>
<proteinExistence type="inferred from homology"/>
<dbReference type="CDD" id="cd06550">
    <property type="entry name" value="TM_ABC_iron-siderophores_like"/>
    <property type="match status" value="1"/>
</dbReference>
<comment type="similarity">
    <text evidence="2">Belongs to the binding-protein-dependent transport system permease family. FecCD subfamily.</text>
</comment>
<name>A0A1S7LPQ8_MAGMO</name>
<gene>
    <name evidence="9" type="ORF">MAGMO_4061</name>
</gene>
<evidence type="ECO:0000256" key="2">
    <source>
        <dbReference type="ARBA" id="ARBA00007935"/>
    </source>
</evidence>
<evidence type="ECO:0000313" key="9">
    <source>
        <dbReference type="EMBL" id="CRH08189.1"/>
    </source>
</evidence>
<protein>
    <submittedName>
        <fullName evidence="9">Putative Fe3+-siderophore ABC transporter permease protein</fullName>
    </submittedName>
</protein>
<comment type="subcellular location">
    <subcellularLocation>
        <location evidence="1">Cell membrane</location>
        <topology evidence="1">Multi-pass membrane protein</topology>
    </subcellularLocation>
</comment>
<evidence type="ECO:0000256" key="3">
    <source>
        <dbReference type="ARBA" id="ARBA00022448"/>
    </source>
</evidence>
<dbReference type="EMBL" id="LO017727">
    <property type="protein sequence ID" value="CRH08189.1"/>
    <property type="molecule type" value="Genomic_DNA"/>
</dbReference>
<keyword evidence="7 8" id="KW-0472">Membrane</keyword>
<keyword evidence="6 8" id="KW-1133">Transmembrane helix</keyword>
<evidence type="ECO:0000256" key="1">
    <source>
        <dbReference type="ARBA" id="ARBA00004651"/>
    </source>
</evidence>
<feature type="transmembrane region" description="Helical" evidence="8">
    <location>
        <begin position="299"/>
        <end position="317"/>
    </location>
</feature>
<feature type="transmembrane region" description="Helical" evidence="8">
    <location>
        <begin position="142"/>
        <end position="165"/>
    </location>
</feature>
<evidence type="ECO:0000256" key="5">
    <source>
        <dbReference type="ARBA" id="ARBA00022692"/>
    </source>
</evidence>
<dbReference type="GO" id="GO:0022857">
    <property type="term" value="F:transmembrane transporter activity"/>
    <property type="evidence" value="ECO:0007669"/>
    <property type="project" value="InterPro"/>
</dbReference>
<keyword evidence="5 8" id="KW-0812">Transmembrane</keyword>
<feature type="transmembrane region" description="Helical" evidence="8">
    <location>
        <begin position="240"/>
        <end position="263"/>
    </location>
</feature>